<dbReference type="PROSITE" id="PS00642">
    <property type="entry name" value="COMPLEX1_75K_2"/>
    <property type="match status" value="1"/>
</dbReference>
<dbReference type="PROSITE" id="PS51839">
    <property type="entry name" value="4FE4S_HC3"/>
    <property type="match status" value="1"/>
</dbReference>
<keyword evidence="6 10" id="KW-0408">Iron</keyword>
<dbReference type="PROSITE" id="PS51669">
    <property type="entry name" value="4FE4S_MOW_BIS_MGD"/>
    <property type="match status" value="1"/>
</dbReference>
<dbReference type="InterPro" id="IPR001041">
    <property type="entry name" value="2Fe-2S_ferredoxin-type"/>
</dbReference>
<reference evidence="14 15" key="1">
    <citation type="submission" date="2020-09" db="EMBL/GenBank/DDBJ databases">
        <title>The genome sequence of type strain Labrenzia polysiphoniae KACC 19711.</title>
        <authorList>
            <person name="Liu Y."/>
        </authorList>
    </citation>
    <scope>NUCLEOTIDE SEQUENCE [LARGE SCALE GENOMIC DNA]</scope>
    <source>
        <strain evidence="14 15">KACC 19711</strain>
    </source>
</reference>
<keyword evidence="8 10" id="KW-0520">NAD</keyword>
<evidence type="ECO:0000256" key="2">
    <source>
        <dbReference type="ARBA" id="ARBA00005404"/>
    </source>
</evidence>
<evidence type="ECO:0000313" key="14">
    <source>
        <dbReference type="EMBL" id="MBD8875756.1"/>
    </source>
</evidence>
<comment type="catalytic activity">
    <reaction evidence="9 10">
        <text>a quinone + NADH + 5 H(+)(in) = a quinol + NAD(+) + 4 H(+)(out)</text>
        <dbReference type="Rhea" id="RHEA:57888"/>
        <dbReference type="ChEBI" id="CHEBI:15378"/>
        <dbReference type="ChEBI" id="CHEBI:24646"/>
        <dbReference type="ChEBI" id="CHEBI:57540"/>
        <dbReference type="ChEBI" id="CHEBI:57945"/>
        <dbReference type="ChEBI" id="CHEBI:132124"/>
    </reaction>
</comment>
<dbReference type="CDD" id="cd02773">
    <property type="entry name" value="MopB_Res-Cmplx1_Nad11"/>
    <property type="match status" value="1"/>
</dbReference>
<evidence type="ECO:0000259" key="13">
    <source>
        <dbReference type="PROSITE" id="PS51839"/>
    </source>
</evidence>
<dbReference type="Gene3D" id="3.30.200.210">
    <property type="match status" value="1"/>
</dbReference>
<dbReference type="SMART" id="SM00929">
    <property type="entry name" value="NADH-G_4Fe-4S_3"/>
    <property type="match status" value="1"/>
</dbReference>
<dbReference type="Pfam" id="PF22117">
    <property type="entry name" value="Fer4_Nqo3"/>
    <property type="match status" value="1"/>
</dbReference>
<sequence length="698" mass="74146">MTKLIIDGKEVEVPADYTLLQACEEAGAEVPRFCYHDRLSIAGNCRMCLVEVKGGPPKPTASCAMSVKDLRPGPNGEPPVVETKSPMVKKAREGVMEFLLINHPLDCPICDQGGECDLQDQAMAYGVDNSRFGENKRAVENKHLGPLVKTIMTRCIHCTRCVRFTTEVAGVSDMGLIGRGEDAEITTYLEAALSSELQGNVVDLCPVGALTSKPYAFHARPWELVKTESIDVMDAVGSAIRVDTRGKEVMRIMPRLNEAVNEEWISDKTRYIWDGLKTQRLDRPYAKKDGRLQPVSWSEAFQIIADKVGTLDGSKIGAVAGDLASVEEMFALKSLMTSLGSANIDCRQDGAALDPAKGRASYLFNATIEGIEDADAVLIIGSNPRIEAPVLNARIRKRWRHGDLKVGVIGEAADLTYETTYLGAGTDTLSDLVAGKNSFVDVLKGAKKPLIIVGQGALARVDGVSVLANAAKLAKAVGAISEDWNGFSVLHTAASRVGGLDIGFVPAEGGKSIAAMQDAASKGDLEALFLLGADEMDMSAFGNAFVVYIGTHGDRGAHGADVILPGAAYTEKSGTYVNTEGRVQMADRAGFPPGDAREDWAILRALSAVLGKTLPFDSLGALRALLCEAHPHFLSIDAIEVGSSADVAELAKGAGKMEAAGFANAITEFYLTNPIARASAVMAECSALAKARAAEAAE</sequence>
<comment type="function">
    <text evidence="10">NDH-1 shuttles electrons from NADH, via FMN and iron-sulfur (Fe-S) centers, to quinones in the respiratory chain. Couples the redox reaction to proton translocation (for every two electrons transferred, four hydrogen ions are translocated across the cytoplasmic membrane), and thus conserves the redox energy in a proton gradient.</text>
</comment>
<dbReference type="PANTHER" id="PTHR43105:SF13">
    <property type="entry name" value="NADH-UBIQUINONE OXIDOREDUCTASE 75 KDA SUBUNIT, MITOCHONDRIAL"/>
    <property type="match status" value="1"/>
</dbReference>
<dbReference type="Proteomes" id="UP000615687">
    <property type="component" value="Unassembled WGS sequence"/>
</dbReference>
<dbReference type="InterPro" id="IPR000283">
    <property type="entry name" value="NADH_UbQ_OxRdtase_75kDa_su_CS"/>
</dbReference>
<dbReference type="PROSITE" id="PS00643">
    <property type="entry name" value="COMPLEX1_75K_3"/>
    <property type="match status" value="1"/>
</dbReference>
<keyword evidence="5 10" id="KW-1278">Translocase</keyword>
<evidence type="ECO:0000256" key="6">
    <source>
        <dbReference type="ARBA" id="ARBA00023004"/>
    </source>
</evidence>
<evidence type="ECO:0000256" key="9">
    <source>
        <dbReference type="ARBA" id="ARBA00047712"/>
    </source>
</evidence>
<dbReference type="PROSITE" id="PS00641">
    <property type="entry name" value="COMPLEX1_75K_1"/>
    <property type="match status" value="1"/>
</dbReference>
<dbReference type="InterPro" id="IPR010228">
    <property type="entry name" value="NADH_UbQ_OxRdtase_Gsu"/>
</dbReference>
<comment type="cofactor">
    <cofactor evidence="1 10">
        <name>[4Fe-4S] cluster</name>
        <dbReference type="ChEBI" id="CHEBI:49883"/>
    </cofactor>
</comment>
<dbReference type="InterPro" id="IPR015405">
    <property type="entry name" value="NDUFS1-like_C"/>
</dbReference>
<gene>
    <name evidence="14" type="ORF">IG617_05600</name>
</gene>
<dbReference type="EC" id="7.1.1.-" evidence="10"/>
<dbReference type="CDD" id="cd00207">
    <property type="entry name" value="fer2"/>
    <property type="match status" value="1"/>
</dbReference>
<organism evidence="14 15">
    <name type="scientific">Roseibium polysiphoniae</name>
    <dbReference type="NCBI Taxonomy" id="2571221"/>
    <lineage>
        <taxon>Bacteria</taxon>
        <taxon>Pseudomonadati</taxon>
        <taxon>Pseudomonadota</taxon>
        <taxon>Alphaproteobacteria</taxon>
        <taxon>Hyphomicrobiales</taxon>
        <taxon>Stappiaceae</taxon>
        <taxon>Roseibium</taxon>
    </lineage>
</organism>
<dbReference type="Pfam" id="PF10588">
    <property type="entry name" value="NADH-G_4Fe-4S_3"/>
    <property type="match status" value="1"/>
</dbReference>
<dbReference type="InterPro" id="IPR050123">
    <property type="entry name" value="Prok_molybdopt-oxidoreductase"/>
</dbReference>
<keyword evidence="7 10" id="KW-0411">Iron-sulfur</keyword>
<dbReference type="SUPFAM" id="SSF53706">
    <property type="entry name" value="Formate dehydrogenase/DMSO reductase, domains 1-3"/>
    <property type="match status" value="1"/>
</dbReference>
<evidence type="ECO:0000256" key="8">
    <source>
        <dbReference type="ARBA" id="ARBA00023027"/>
    </source>
</evidence>
<dbReference type="PROSITE" id="PS51085">
    <property type="entry name" value="2FE2S_FER_2"/>
    <property type="match status" value="1"/>
</dbReference>
<keyword evidence="10" id="KW-0001">2Fe-2S</keyword>
<evidence type="ECO:0000259" key="11">
    <source>
        <dbReference type="PROSITE" id="PS51085"/>
    </source>
</evidence>
<keyword evidence="14" id="KW-0560">Oxidoreductase</keyword>
<dbReference type="InterPro" id="IPR006656">
    <property type="entry name" value="Mopterin_OxRdtase"/>
</dbReference>
<dbReference type="Gene3D" id="3.30.70.20">
    <property type="match status" value="1"/>
</dbReference>
<evidence type="ECO:0000256" key="7">
    <source>
        <dbReference type="ARBA" id="ARBA00023014"/>
    </source>
</evidence>
<dbReference type="NCBIfam" id="TIGR01973">
    <property type="entry name" value="NuoG"/>
    <property type="match status" value="1"/>
</dbReference>
<dbReference type="Pfam" id="PF00384">
    <property type="entry name" value="Molybdopterin"/>
    <property type="match status" value="1"/>
</dbReference>
<evidence type="ECO:0000313" key="15">
    <source>
        <dbReference type="Proteomes" id="UP000615687"/>
    </source>
</evidence>
<dbReference type="GO" id="GO:0016491">
    <property type="term" value="F:oxidoreductase activity"/>
    <property type="evidence" value="ECO:0007669"/>
    <property type="project" value="UniProtKB-KW"/>
</dbReference>
<name>A0ABR9C769_9HYPH</name>
<dbReference type="InterPro" id="IPR036010">
    <property type="entry name" value="2Fe-2S_ferredoxin-like_sf"/>
</dbReference>
<feature type="domain" description="4Fe-4S Mo/W bis-MGD-type" evidence="12">
    <location>
        <begin position="224"/>
        <end position="280"/>
    </location>
</feature>
<keyword evidence="4 10" id="KW-0479">Metal-binding</keyword>
<comment type="similarity">
    <text evidence="2 10">Belongs to the complex I 75 kDa subunit family.</text>
</comment>
<keyword evidence="15" id="KW-1185">Reference proteome</keyword>
<keyword evidence="3 10" id="KW-0004">4Fe-4S</keyword>
<feature type="domain" description="4Fe-4S His(Cys)3-ligated-type" evidence="13">
    <location>
        <begin position="87"/>
        <end position="126"/>
    </location>
</feature>
<dbReference type="EMBL" id="JACYXJ010000002">
    <property type="protein sequence ID" value="MBD8875756.1"/>
    <property type="molecule type" value="Genomic_DNA"/>
</dbReference>
<accession>A0ABR9C769</accession>
<keyword evidence="10" id="KW-0874">Quinone</keyword>
<dbReference type="InterPro" id="IPR054351">
    <property type="entry name" value="NADH_UbQ_OxRdtase_ferredoxin"/>
</dbReference>
<dbReference type="RefSeq" id="WP_192108115.1">
    <property type="nucleotide sequence ID" value="NZ_JACYXJ010000002.1"/>
</dbReference>
<evidence type="ECO:0000256" key="4">
    <source>
        <dbReference type="ARBA" id="ARBA00022723"/>
    </source>
</evidence>
<evidence type="ECO:0000256" key="3">
    <source>
        <dbReference type="ARBA" id="ARBA00022485"/>
    </source>
</evidence>
<dbReference type="Gene3D" id="3.10.20.740">
    <property type="match status" value="1"/>
</dbReference>
<dbReference type="SUPFAM" id="SSF54292">
    <property type="entry name" value="2Fe-2S ferredoxin-like"/>
    <property type="match status" value="1"/>
</dbReference>
<proteinExistence type="inferred from homology"/>
<protein>
    <recommendedName>
        <fullName evidence="10">NADH-quinone oxidoreductase</fullName>
        <ecNumber evidence="10">7.1.1.-</ecNumber>
    </recommendedName>
</protein>
<dbReference type="Pfam" id="PF22151">
    <property type="entry name" value="Fer4_NDSU1"/>
    <property type="match status" value="1"/>
</dbReference>
<evidence type="ECO:0000259" key="12">
    <source>
        <dbReference type="PROSITE" id="PS51669"/>
    </source>
</evidence>
<evidence type="ECO:0000256" key="10">
    <source>
        <dbReference type="RuleBase" id="RU003525"/>
    </source>
</evidence>
<comment type="cofactor">
    <cofactor evidence="10">
        <name>[2Fe-2S] cluster</name>
        <dbReference type="ChEBI" id="CHEBI:190135"/>
    </cofactor>
    <text evidence="10">Binds 1 [2Fe-2S] cluster per subunit.</text>
</comment>
<evidence type="ECO:0000256" key="5">
    <source>
        <dbReference type="ARBA" id="ARBA00022967"/>
    </source>
</evidence>
<dbReference type="Pfam" id="PF13510">
    <property type="entry name" value="Fer2_4"/>
    <property type="match status" value="1"/>
</dbReference>
<dbReference type="InterPro" id="IPR019574">
    <property type="entry name" value="NADH_UbQ_OxRdtase_Gsu_4Fe4S-bd"/>
</dbReference>
<evidence type="ECO:0000256" key="1">
    <source>
        <dbReference type="ARBA" id="ARBA00001966"/>
    </source>
</evidence>
<feature type="domain" description="2Fe-2S ferredoxin-type" evidence="11">
    <location>
        <begin position="1"/>
        <end position="87"/>
    </location>
</feature>
<dbReference type="Pfam" id="PF09326">
    <property type="entry name" value="NADH_dhqG_C"/>
    <property type="match status" value="1"/>
</dbReference>
<dbReference type="Gene3D" id="3.40.50.740">
    <property type="match status" value="1"/>
</dbReference>
<comment type="caution">
    <text evidence="14">The sequence shown here is derived from an EMBL/GenBank/DDBJ whole genome shotgun (WGS) entry which is preliminary data.</text>
</comment>
<dbReference type="PANTHER" id="PTHR43105">
    <property type="entry name" value="RESPIRATORY NITRATE REDUCTASE"/>
    <property type="match status" value="1"/>
</dbReference>
<dbReference type="InterPro" id="IPR006963">
    <property type="entry name" value="Mopterin_OxRdtase_4Fe-4S_dom"/>
</dbReference>
<dbReference type="SUPFAM" id="SSF54862">
    <property type="entry name" value="4Fe-4S ferredoxins"/>
    <property type="match status" value="1"/>
</dbReference>